<dbReference type="EMBL" id="MHOM01000017">
    <property type="protein sequence ID" value="OGZ64960.1"/>
    <property type="molecule type" value="Genomic_DNA"/>
</dbReference>
<proteinExistence type="predicted"/>
<protein>
    <submittedName>
        <fullName evidence="1">Uncharacterized protein</fullName>
    </submittedName>
</protein>
<reference evidence="1 2" key="1">
    <citation type="journal article" date="2016" name="Nat. Commun.">
        <title>Thousands of microbial genomes shed light on interconnected biogeochemical processes in an aquifer system.</title>
        <authorList>
            <person name="Anantharaman K."/>
            <person name="Brown C.T."/>
            <person name="Hug L.A."/>
            <person name="Sharon I."/>
            <person name="Castelle C.J."/>
            <person name="Probst A.J."/>
            <person name="Thomas B.C."/>
            <person name="Singh A."/>
            <person name="Wilkins M.J."/>
            <person name="Karaoz U."/>
            <person name="Brodie E.L."/>
            <person name="Williams K.H."/>
            <person name="Hubbard S.S."/>
            <person name="Banfield J.F."/>
        </authorList>
    </citation>
    <scope>NUCLEOTIDE SEQUENCE [LARGE SCALE GENOMIC DNA]</scope>
</reference>
<gene>
    <name evidence="1" type="ORF">A2812_01630</name>
</gene>
<evidence type="ECO:0000313" key="1">
    <source>
        <dbReference type="EMBL" id="OGZ64960.1"/>
    </source>
</evidence>
<dbReference type="AlphaFoldDB" id="A0A1G2HRU9"/>
<dbReference type="Proteomes" id="UP000177190">
    <property type="component" value="Unassembled WGS sequence"/>
</dbReference>
<evidence type="ECO:0000313" key="2">
    <source>
        <dbReference type="Proteomes" id="UP000177190"/>
    </source>
</evidence>
<comment type="caution">
    <text evidence="1">The sequence shown here is derived from an EMBL/GenBank/DDBJ whole genome shotgun (WGS) entry which is preliminary data.</text>
</comment>
<sequence>MEPIVLNEFGEVLAMPVSFDGNDTTVLGRGVRGKNSCLACAGYHQHCSGDIMIVCISNTHNALCCGRCNLRVVIPNEVATYGALRQWCLGRIEREGIMGNKDKGLVGFGAP</sequence>
<accession>A0A1G2HRU9</accession>
<organism evidence="1 2">
    <name type="scientific">Candidatus Staskawiczbacteria bacterium RIFCSPHIGHO2_01_FULL_36_16</name>
    <dbReference type="NCBI Taxonomy" id="1802200"/>
    <lineage>
        <taxon>Bacteria</taxon>
        <taxon>Candidatus Staskawicziibacteriota</taxon>
    </lineage>
</organism>
<name>A0A1G2HRU9_9BACT</name>